<dbReference type="InterPro" id="IPR029069">
    <property type="entry name" value="HotDog_dom_sf"/>
</dbReference>
<proteinExistence type="predicted"/>
<name>A0A6B0YW35_9CHLR</name>
<protein>
    <submittedName>
        <fullName evidence="2">MaoC family dehydratase</fullName>
    </submittedName>
</protein>
<dbReference type="InterPro" id="IPR039375">
    <property type="entry name" value="NodN-like"/>
</dbReference>
<dbReference type="Gene3D" id="3.10.129.10">
    <property type="entry name" value="Hotdog Thioesterase"/>
    <property type="match status" value="1"/>
</dbReference>
<evidence type="ECO:0000313" key="2">
    <source>
        <dbReference type="EMBL" id="MXY93598.1"/>
    </source>
</evidence>
<dbReference type="EMBL" id="VXRG01000075">
    <property type="protein sequence ID" value="MXY93598.1"/>
    <property type="molecule type" value="Genomic_DNA"/>
</dbReference>
<dbReference type="CDD" id="cd03450">
    <property type="entry name" value="NodN"/>
    <property type="match status" value="1"/>
</dbReference>
<dbReference type="AlphaFoldDB" id="A0A6B0YW35"/>
<dbReference type="SUPFAM" id="SSF54637">
    <property type="entry name" value="Thioesterase/thiol ester dehydrase-isomerase"/>
    <property type="match status" value="1"/>
</dbReference>
<gene>
    <name evidence="2" type="ORF">F4Y42_09135</name>
</gene>
<evidence type="ECO:0000259" key="1">
    <source>
        <dbReference type="Pfam" id="PF01575"/>
    </source>
</evidence>
<comment type="caution">
    <text evidence="2">The sequence shown here is derived from an EMBL/GenBank/DDBJ whole genome shotgun (WGS) entry which is preliminary data.</text>
</comment>
<reference evidence="2" key="1">
    <citation type="submission" date="2019-09" db="EMBL/GenBank/DDBJ databases">
        <title>Characterisation of the sponge microbiome using genome-centric metagenomics.</title>
        <authorList>
            <person name="Engelberts J.P."/>
            <person name="Robbins S.J."/>
            <person name="De Goeij J.M."/>
            <person name="Aranda M."/>
            <person name="Bell S.C."/>
            <person name="Webster N.S."/>
        </authorList>
    </citation>
    <scope>NUCLEOTIDE SEQUENCE</scope>
    <source>
        <strain evidence="2">SB0664_bin_27</strain>
    </source>
</reference>
<dbReference type="Pfam" id="PF01575">
    <property type="entry name" value="MaoC_dehydratas"/>
    <property type="match status" value="1"/>
</dbReference>
<dbReference type="PANTHER" id="PTHR42993">
    <property type="entry name" value="MAOC-LIKE DEHYDRATASE DOMAIN-CONTAINING PROTEIN"/>
    <property type="match status" value="1"/>
</dbReference>
<sequence>MYRQAAYNDLQSKVGAESDPGSWFTVTQNMINGFADATRDHQWIHIDEERAARDSPFGATVAHGFFTLSLIPHLTGMVEPDKPAYPGVALTINYGLNRVRFPHPLLAGARIRAHKQLQSVEEVKGNGLQMIHNVTVEIEGVEKPTCVAEMVSRLYFVED</sequence>
<dbReference type="PANTHER" id="PTHR42993:SF1">
    <property type="entry name" value="MAOC-LIKE DEHYDRATASE DOMAIN-CONTAINING PROTEIN"/>
    <property type="match status" value="1"/>
</dbReference>
<feature type="domain" description="MaoC-like" evidence="1">
    <location>
        <begin position="11"/>
        <end position="127"/>
    </location>
</feature>
<accession>A0A6B0YW35</accession>
<organism evidence="2">
    <name type="scientific">Caldilineaceae bacterium SB0664_bin_27</name>
    <dbReference type="NCBI Taxonomy" id="2605260"/>
    <lineage>
        <taxon>Bacteria</taxon>
        <taxon>Bacillati</taxon>
        <taxon>Chloroflexota</taxon>
        <taxon>Caldilineae</taxon>
        <taxon>Caldilineales</taxon>
        <taxon>Caldilineaceae</taxon>
    </lineage>
</organism>
<dbReference type="InterPro" id="IPR002539">
    <property type="entry name" value="MaoC-like_dom"/>
</dbReference>